<evidence type="ECO:0000256" key="1">
    <source>
        <dbReference type="SAM" id="Phobius"/>
    </source>
</evidence>
<evidence type="ECO:0000313" key="2">
    <source>
        <dbReference type="EMBL" id="SDH31820.1"/>
    </source>
</evidence>
<dbReference type="EMBL" id="FNDB01000006">
    <property type="protein sequence ID" value="SDH31820.1"/>
    <property type="molecule type" value="Genomic_DNA"/>
</dbReference>
<reference evidence="3" key="1">
    <citation type="submission" date="2016-10" db="EMBL/GenBank/DDBJ databases">
        <authorList>
            <person name="Varghese N."/>
            <person name="Submissions S."/>
        </authorList>
    </citation>
    <scope>NUCLEOTIDE SEQUENCE [LARGE SCALE GENOMIC DNA]</scope>
    <source>
        <strain evidence="3">CGMCC 1.2747</strain>
    </source>
</reference>
<organism evidence="2 3">
    <name type="scientific">Flavobacterium omnivorum</name>
    <dbReference type="NCBI Taxonomy" id="178355"/>
    <lineage>
        <taxon>Bacteria</taxon>
        <taxon>Pseudomonadati</taxon>
        <taxon>Bacteroidota</taxon>
        <taxon>Flavobacteriia</taxon>
        <taxon>Flavobacteriales</taxon>
        <taxon>Flavobacteriaceae</taxon>
        <taxon>Flavobacterium</taxon>
    </lineage>
</organism>
<dbReference type="Proteomes" id="UP000199274">
    <property type="component" value="Unassembled WGS sequence"/>
</dbReference>
<keyword evidence="1" id="KW-0812">Transmembrane</keyword>
<sequence length="135" mass="16090">MKRIKFDNLQISWFFISLIVLSLVCIIFGFFEIIQFENPIINRRISAIGYASQSIFFSRMFWYKNYLQWNKKGMFIRINSFFGKSISFKTIESAKLENHILTIYKNDGKSFDFDLSDIEENDSKKLNDIINQYSC</sequence>
<protein>
    <recommendedName>
        <fullName evidence="4">PH domain-containing protein</fullName>
    </recommendedName>
</protein>
<keyword evidence="1" id="KW-0472">Membrane</keyword>
<feature type="transmembrane region" description="Helical" evidence="1">
    <location>
        <begin position="12"/>
        <end position="33"/>
    </location>
</feature>
<gene>
    <name evidence="2" type="ORF">SAMN04488062_10626</name>
</gene>
<proteinExistence type="predicted"/>
<evidence type="ECO:0000313" key="3">
    <source>
        <dbReference type="Proteomes" id="UP000199274"/>
    </source>
</evidence>
<keyword evidence="1" id="KW-1133">Transmembrane helix</keyword>
<dbReference type="OrthoDB" id="1433813at2"/>
<evidence type="ECO:0008006" key="4">
    <source>
        <dbReference type="Google" id="ProtNLM"/>
    </source>
</evidence>
<dbReference type="AlphaFoldDB" id="A0A1G8BGW8"/>
<name>A0A1G8BGW8_9FLAO</name>
<accession>A0A1G8BGW8</accession>
<keyword evidence="3" id="KW-1185">Reference proteome</keyword>
<dbReference type="RefSeq" id="WP_091257170.1">
    <property type="nucleotide sequence ID" value="NZ_FNDB01000006.1"/>
</dbReference>